<evidence type="ECO:0000313" key="2">
    <source>
        <dbReference type="Proteomes" id="UP001526201"/>
    </source>
</evidence>
<dbReference type="EMBL" id="JACKTY010000012">
    <property type="protein sequence ID" value="MCV7224912.1"/>
    <property type="molecule type" value="Genomic_DNA"/>
</dbReference>
<dbReference type="Proteomes" id="UP001526201">
    <property type="component" value="Unassembled WGS sequence"/>
</dbReference>
<protein>
    <recommendedName>
        <fullName evidence="3">Cadherin domain-containing protein</fullName>
    </recommendedName>
</protein>
<evidence type="ECO:0000313" key="1">
    <source>
        <dbReference type="EMBL" id="MCV7224912.1"/>
    </source>
</evidence>
<comment type="caution">
    <text evidence="1">The sequence shown here is derived from an EMBL/GenBank/DDBJ whole genome shotgun (WGS) entry which is preliminary data.</text>
</comment>
<name>A0ABT3C624_9MYCO</name>
<proteinExistence type="predicted"/>
<sequence>MTGLAGTQPTTPAPLRGLGDAIAYAAREIEPALFARPVSALAASSAAAGPPLADATEPPTNSDKIAEELKSSLELAASLITFDPVAIVANLAQSAFISDELDNYSKLLIGDAVTAAVNAENAIPQVIAYLAGPNAAVGEALTWAGAAVEDAALAGVAGISAVGIGATALTVGTVGYIGYTLYKGVTNTQFDPPVAGAPSVGQPNSVTGVVTGTVVFTDDSGRSLTYTFPASSSGGGTVTFTPDATEPDTFDFTYTPTASQRAYTSLYPGNNSDTFTVTATDQYLGVSASEQVYVTIAPGPPAPNTFVGTWGQNGVPVLTITKVGDVYTETLAGSSSVYATLAQDDPDDPSDIGGPVSATIVQNDRQVLLAATPDFDPATFSLEEGVNASLSDSGTLDQSQDNYGSQDGFEVYSSESRIFANLTPIPN</sequence>
<keyword evidence="2" id="KW-1185">Reference proteome</keyword>
<reference evidence="1 2" key="1">
    <citation type="journal article" date="2022" name="BMC Genomics">
        <title>Comparative genome analysis of mycobacteria focusing on tRNA and non-coding RNA.</title>
        <authorList>
            <person name="Behra P.R.K."/>
            <person name="Pettersson B.M.F."/>
            <person name="Ramesh M."/>
            <person name="Das S."/>
            <person name="Dasgupta S."/>
            <person name="Kirsebom L.A."/>
        </authorList>
    </citation>
    <scope>NUCLEOTIDE SEQUENCE [LARGE SCALE GENOMIC DNA]</scope>
    <source>
        <strain evidence="1 2">DSM 44078</strain>
    </source>
</reference>
<accession>A0ABT3C624</accession>
<evidence type="ECO:0008006" key="3">
    <source>
        <dbReference type="Google" id="ProtNLM"/>
    </source>
</evidence>
<gene>
    <name evidence="1" type="ORF">H7J73_02505</name>
</gene>
<dbReference type="RefSeq" id="WP_264065668.1">
    <property type="nucleotide sequence ID" value="NZ_JACKTY010000012.1"/>
</dbReference>
<organism evidence="1 2">
    <name type="scientific">Mycolicibacterium komossense</name>
    <dbReference type="NCBI Taxonomy" id="1779"/>
    <lineage>
        <taxon>Bacteria</taxon>
        <taxon>Bacillati</taxon>
        <taxon>Actinomycetota</taxon>
        <taxon>Actinomycetes</taxon>
        <taxon>Mycobacteriales</taxon>
        <taxon>Mycobacteriaceae</taxon>
        <taxon>Mycolicibacterium</taxon>
    </lineage>
</organism>